<dbReference type="Proteomes" id="UP000001702">
    <property type="component" value="Chromosome"/>
</dbReference>
<keyword evidence="2" id="KW-1185">Reference proteome</keyword>
<organism evidence="1 2">
    <name type="scientific">Pantoea ananatis (strain LMG 20103)</name>
    <dbReference type="NCBI Taxonomy" id="706191"/>
    <lineage>
        <taxon>Bacteria</taxon>
        <taxon>Pseudomonadati</taxon>
        <taxon>Pseudomonadota</taxon>
        <taxon>Gammaproteobacteria</taxon>
        <taxon>Enterobacterales</taxon>
        <taxon>Erwiniaceae</taxon>
        <taxon>Pantoea</taxon>
    </lineage>
</organism>
<proteinExistence type="predicted"/>
<evidence type="ECO:0000313" key="2">
    <source>
        <dbReference type="Proteomes" id="UP000001702"/>
    </source>
</evidence>
<reference evidence="1 2" key="1">
    <citation type="journal article" date="2010" name="J. Bacteriol.">
        <title>Genome sequence of Pantoea ananatis LMG20103, the causative agent of Eucalyptus blight and dieback.</title>
        <authorList>
            <person name="De Maayer P."/>
            <person name="Chan W.Y."/>
            <person name="Venter S.N."/>
            <person name="Toth I.K."/>
            <person name="Birch P.R."/>
            <person name="Joubert F."/>
            <person name="Coutinho T.A."/>
        </authorList>
    </citation>
    <scope>NUCLEOTIDE SEQUENCE [LARGE SCALE GENOMIC DNA]</scope>
    <source>
        <strain evidence="1 2">LMG 20103</strain>
    </source>
</reference>
<sequence>MLLFRVSTGRDDLPDGLLYRSRTLTEFGKITERWLTAFNSPRSYACLNKLTLEKQRLMLTIRKSQNQVKLKQQHAPPCTRRLVVNNENRRQFES</sequence>
<dbReference type="KEGG" id="pam:PANA_0388"/>
<dbReference type="EMBL" id="CP001875">
    <property type="protein sequence ID" value="ADD75555.1"/>
    <property type="molecule type" value="Genomic_DNA"/>
</dbReference>
<dbReference type="AlphaFoldDB" id="D4GI25"/>
<protein>
    <submittedName>
        <fullName evidence="1">Uncharacterized protein</fullName>
    </submittedName>
</protein>
<dbReference type="STRING" id="706191.PANA_0388"/>
<name>D4GI25_PANAM</name>
<gene>
    <name evidence="1" type="ordered locus">PANA_0388</name>
</gene>
<accession>D4GI25</accession>
<dbReference type="HOGENOM" id="CLU_2383448_0_0_6"/>
<evidence type="ECO:0000313" key="1">
    <source>
        <dbReference type="EMBL" id="ADD75555.1"/>
    </source>
</evidence>